<reference evidence="1 2" key="1">
    <citation type="journal article" date="2019" name="Commun. Biol.">
        <title>The bagworm genome reveals a unique fibroin gene that provides high tensile strength.</title>
        <authorList>
            <person name="Kono N."/>
            <person name="Nakamura H."/>
            <person name="Ohtoshi R."/>
            <person name="Tomita M."/>
            <person name="Numata K."/>
            <person name="Arakawa K."/>
        </authorList>
    </citation>
    <scope>NUCLEOTIDE SEQUENCE [LARGE SCALE GENOMIC DNA]</scope>
</reference>
<keyword evidence="2" id="KW-1185">Reference proteome</keyword>
<comment type="caution">
    <text evidence="1">The sequence shown here is derived from an EMBL/GenBank/DDBJ whole genome shotgun (WGS) entry which is preliminary data.</text>
</comment>
<proteinExistence type="predicted"/>
<dbReference type="AlphaFoldDB" id="A0A4C2A6A0"/>
<dbReference type="Proteomes" id="UP000299102">
    <property type="component" value="Unassembled WGS sequence"/>
</dbReference>
<dbReference type="EMBL" id="BGZK01002669">
    <property type="protein sequence ID" value="GBP95700.1"/>
    <property type="molecule type" value="Genomic_DNA"/>
</dbReference>
<name>A0A4C2A6A0_EUMVA</name>
<evidence type="ECO:0000313" key="2">
    <source>
        <dbReference type="Proteomes" id="UP000299102"/>
    </source>
</evidence>
<organism evidence="1 2">
    <name type="scientific">Eumeta variegata</name>
    <name type="common">Bagworm moth</name>
    <name type="synonym">Eumeta japonica</name>
    <dbReference type="NCBI Taxonomy" id="151549"/>
    <lineage>
        <taxon>Eukaryota</taxon>
        <taxon>Metazoa</taxon>
        <taxon>Ecdysozoa</taxon>
        <taxon>Arthropoda</taxon>
        <taxon>Hexapoda</taxon>
        <taxon>Insecta</taxon>
        <taxon>Pterygota</taxon>
        <taxon>Neoptera</taxon>
        <taxon>Endopterygota</taxon>
        <taxon>Lepidoptera</taxon>
        <taxon>Glossata</taxon>
        <taxon>Ditrysia</taxon>
        <taxon>Tineoidea</taxon>
        <taxon>Psychidae</taxon>
        <taxon>Oiketicinae</taxon>
        <taxon>Eumeta</taxon>
    </lineage>
</organism>
<evidence type="ECO:0000313" key="1">
    <source>
        <dbReference type="EMBL" id="GBP95700.1"/>
    </source>
</evidence>
<protein>
    <submittedName>
        <fullName evidence="1">Uncharacterized protein</fullName>
    </submittedName>
</protein>
<gene>
    <name evidence="1" type="ORF">EVAR_71220_1</name>
</gene>
<sequence length="238" mass="27153">MATHTVYGGGDLAALLTSDHRRSKNVNSLPSRDDPIYPDTFPPLILDPGGNALSDSYYNKQEIYPAVEPKSKPGEEPNRKTRHEKIEIANRTQVGIECGIRIRIKSMIGIGIRNRTEITIQSRAGIVIHLVRSSDHYLISKNNSTRHPDRIMPVSQWDFRAITADYRQRAARFLAYPESPDLGRTPVTATNLCFRRHKLSFIKTQSKRPNRNSVRSKTDSKRGGRRRVWNEILFLFST</sequence>
<accession>A0A4C2A6A0</accession>